<dbReference type="GO" id="GO:0042834">
    <property type="term" value="F:peptidoglycan binding"/>
    <property type="evidence" value="ECO:0000318"/>
    <property type="project" value="GO_Central"/>
</dbReference>
<accession>A0A0K9PFM2</accession>
<feature type="domain" description="LysM" evidence="3">
    <location>
        <begin position="149"/>
        <end position="196"/>
    </location>
</feature>
<dbReference type="PROSITE" id="PS51782">
    <property type="entry name" value="LYSM"/>
    <property type="match status" value="2"/>
</dbReference>
<evidence type="ECO:0000313" key="5">
    <source>
        <dbReference type="Proteomes" id="UP000036987"/>
    </source>
</evidence>
<dbReference type="InterPro" id="IPR018392">
    <property type="entry name" value="LysM"/>
</dbReference>
<feature type="region of interest" description="Disordered" evidence="1">
    <location>
        <begin position="391"/>
        <end position="429"/>
    </location>
</feature>
<proteinExistence type="predicted"/>
<evidence type="ECO:0000256" key="2">
    <source>
        <dbReference type="SAM" id="Phobius"/>
    </source>
</evidence>
<dbReference type="PANTHER" id="PTHR33734">
    <property type="entry name" value="LYSM DOMAIN-CONTAINING GPI-ANCHORED PROTEIN 2"/>
    <property type="match status" value="1"/>
</dbReference>
<name>A0A0K9PFM2_ZOSMR</name>
<evidence type="ECO:0000259" key="3">
    <source>
        <dbReference type="PROSITE" id="PS51782"/>
    </source>
</evidence>
<dbReference type="OrthoDB" id="2107166at2759"/>
<evidence type="ECO:0000256" key="1">
    <source>
        <dbReference type="SAM" id="MobiDB-lite"/>
    </source>
</evidence>
<reference evidence="5" key="1">
    <citation type="journal article" date="2016" name="Nature">
        <title>The genome of the seagrass Zostera marina reveals angiosperm adaptation to the sea.</title>
        <authorList>
            <person name="Olsen J.L."/>
            <person name="Rouze P."/>
            <person name="Verhelst B."/>
            <person name="Lin Y.-C."/>
            <person name="Bayer T."/>
            <person name="Collen J."/>
            <person name="Dattolo E."/>
            <person name="De Paoli E."/>
            <person name="Dittami S."/>
            <person name="Maumus F."/>
            <person name="Michel G."/>
            <person name="Kersting A."/>
            <person name="Lauritano C."/>
            <person name="Lohaus R."/>
            <person name="Toepel M."/>
            <person name="Tonon T."/>
            <person name="Vanneste K."/>
            <person name="Amirebrahimi M."/>
            <person name="Brakel J."/>
            <person name="Bostroem C."/>
            <person name="Chovatia M."/>
            <person name="Grimwood J."/>
            <person name="Jenkins J.W."/>
            <person name="Jueterbock A."/>
            <person name="Mraz A."/>
            <person name="Stam W.T."/>
            <person name="Tice H."/>
            <person name="Bornberg-Bauer E."/>
            <person name="Green P.J."/>
            <person name="Pearson G.A."/>
            <person name="Procaccini G."/>
            <person name="Duarte C.M."/>
            <person name="Schmutz J."/>
            <person name="Reusch T.B.H."/>
            <person name="Van de Peer Y."/>
        </authorList>
    </citation>
    <scope>NUCLEOTIDE SEQUENCE [LARGE SCALE GENOMIC DNA]</scope>
    <source>
        <strain evidence="5">cv. Finnish</strain>
    </source>
</reference>
<dbReference type="PANTHER" id="PTHR33734:SF35">
    <property type="entry name" value="LYSM DOMAIN-CONTAINING GPI-ANCHORED PROTEIN 1"/>
    <property type="match status" value="1"/>
</dbReference>
<dbReference type="CDD" id="cd00118">
    <property type="entry name" value="LysM"/>
    <property type="match status" value="2"/>
</dbReference>
<dbReference type="Gene3D" id="3.10.350.10">
    <property type="entry name" value="LysM domain"/>
    <property type="match status" value="2"/>
</dbReference>
<keyword evidence="2" id="KW-0472">Membrane</keyword>
<organism evidence="4 5">
    <name type="scientific">Zostera marina</name>
    <name type="common">Eelgrass</name>
    <dbReference type="NCBI Taxonomy" id="29655"/>
    <lineage>
        <taxon>Eukaryota</taxon>
        <taxon>Viridiplantae</taxon>
        <taxon>Streptophyta</taxon>
        <taxon>Embryophyta</taxon>
        <taxon>Tracheophyta</taxon>
        <taxon>Spermatophyta</taxon>
        <taxon>Magnoliopsida</taxon>
        <taxon>Liliopsida</taxon>
        <taxon>Zosteraceae</taxon>
        <taxon>Zostera</taxon>
    </lineage>
</organism>
<feature type="transmembrane region" description="Helical" evidence="2">
    <location>
        <begin position="49"/>
        <end position="69"/>
    </location>
</feature>
<dbReference type="InterPro" id="IPR036779">
    <property type="entry name" value="LysM_dom_sf"/>
</dbReference>
<dbReference type="Proteomes" id="UP000036987">
    <property type="component" value="Unassembled WGS sequence"/>
</dbReference>
<dbReference type="InterPro" id="IPR056562">
    <property type="entry name" value="LysM2_CERK1_LYK3_4_5"/>
</dbReference>
<dbReference type="Pfam" id="PF23472">
    <property type="entry name" value="LysM2_CERK1_LYK3_4_5"/>
    <property type="match status" value="1"/>
</dbReference>
<keyword evidence="2" id="KW-0812">Transmembrane</keyword>
<keyword evidence="5" id="KW-1185">Reference proteome</keyword>
<dbReference type="EMBL" id="LFYR01000889">
    <property type="protein sequence ID" value="KMZ67746.1"/>
    <property type="molecule type" value="Genomic_DNA"/>
</dbReference>
<dbReference type="OMA" id="NFLQPQC"/>
<gene>
    <name evidence="4" type="ORF">ZOSMA_25G01360</name>
</gene>
<dbReference type="Pfam" id="PF01476">
    <property type="entry name" value="LysM"/>
    <property type="match status" value="1"/>
</dbReference>
<dbReference type="SUPFAM" id="SSF54106">
    <property type="entry name" value="LysM domain"/>
    <property type="match status" value="1"/>
</dbReference>
<dbReference type="STRING" id="29655.A0A0K9PFM2"/>
<evidence type="ECO:0000313" key="4">
    <source>
        <dbReference type="EMBL" id="KMZ67746.1"/>
    </source>
</evidence>
<dbReference type="SMART" id="SM00257">
    <property type="entry name" value="LysM"/>
    <property type="match status" value="2"/>
</dbReference>
<sequence>MFIVFLFKIRGPTESVTLNQFIGHNSPQSTHFPINPTPSFFLSPTMATVLFLLLLIVVVGGGVFISPVAPKATIEPCLSSVTCTSLLGYTLYTDLKLSEISTLFQTDTISILAANSITPTFSDQILPSGLFLKIPTVCSCSNGIRQSTTTYKTRPSDTLPSIAQTIYGGLVSSDQIREANGIVDPSLVDAGVSLKVPLPCTCFNGSDNGLPAVYLAYVVRARDTVGGIAKKYFTTVTDLMNANSLGSPVVDAGDILAVPLLACGSRFPQFSSDYGLTVPNGSYAITAGRCIQCSCGPDDTNLFCTPTSLSASCSTMQCKDSSLMVGNVTIQQKAGGCSVTSCSYGGLVNGTIVAKLTTSLQPRCPGQRRVPSLVPPPTVVVSDDFISVTPASSPMSPQPGGVTTVPKSSSVPASILPSSSTATTAENGAVSGAPSLDFSGLMYNNYYVPLMAILVLRLGVDF</sequence>
<protein>
    <submittedName>
        <fullName evidence="4">LysM domain-containing GPI-anchored protein 1</fullName>
    </submittedName>
</protein>
<feature type="domain" description="LysM" evidence="3">
    <location>
        <begin position="215"/>
        <end position="258"/>
    </location>
</feature>
<comment type="caution">
    <text evidence="4">The sequence shown here is derived from an EMBL/GenBank/DDBJ whole genome shotgun (WGS) entry which is preliminary data.</text>
</comment>
<feature type="compositionally biased region" description="Low complexity" evidence="1">
    <location>
        <begin position="408"/>
        <end position="420"/>
    </location>
</feature>
<dbReference type="GO" id="GO:0005886">
    <property type="term" value="C:plasma membrane"/>
    <property type="evidence" value="ECO:0000318"/>
    <property type="project" value="GO_Central"/>
</dbReference>
<dbReference type="AlphaFoldDB" id="A0A0K9PFM2"/>
<dbReference type="GO" id="GO:0006955">
    <property type="term" value="P:immune response"/>
    <property type="evidence" value="ECO:0000318"/>
    <property type="project" value="GO_Central"/>
</dbReference>
<keyword evidence="2" id="KW-1133">Transmembrane helix</keyword>